<dbReference type="InterPro" id="IPR051876">
    <property type="entry name" value="ODA-DC/CCD"/>
</dbReference>
<feature type="domain" description="ODAD1 central coiled coil region" evidence="3">
    <location>
        <begin position="136"/>
        <end position="416"/>
    </location>
</feature>
<evidence type="ECO:0000313" key="5">
    <source>
        <dbReference type="Proteomes" id="UP000037069"/>
    </source>
</evidence>
<dbReference type="OMA" id="CYKDTIC"/>
<feature type="coiled-coil region" evidence="2">
    <location>
        <begin position="268"/>
        <end position="396"/>
    </location>
</feature>
<reference evidence="4 5" key="1">
    <citation type="journal article" date="2015" name="Nat. Commun.">
        <title>Lucilia cuprina genome unlocks parasitic fly biology to underpin future interventions.</title>
        <authorList>
            <person name="Anstead C.A."/>
            <person name="Korhonen P.K."/>
            <person name="Young N.D."/>
            <person name="Hall R.S."/>
            <person name="Jex A.R."/>
            <person name="Murali S.C."/>
            <person name="Hughes D.S."/>
            <person name="Lee S.F."/>
            <person name="Perry T."/>
            <person name="Stroehlein A.J."/>
            <person name="Ansell B.R."/>
            <person name="Breugelmans B."/>
            <person name="Hofmann A."/>
            <person name="Qu J."/>
            <person name="Dugan S."/>
            <person name="Lee S.L."/>
            <person name="Chao H."/>
            <person name="Dinh H."/>
            <person name="Han Y."/>
            <person name="Doddapaneni H.V."/>
            <person name="Worley K.C."/>
            <person name="Muzny D.M."/>
            <person name="Ioannidis P."/>
            <person name="Waterhouse R.M."/>
            <person name="Zdobnov E.M."/>
            <person name="James P.J."/>
            <person name="Bagnall N.H."/>
            <person name="Kotze A.C."/>
            <person name="Gibbs R.A."/>
            <person name="Richards S."/>
            <person name="Batterham P."/>
            <person name="Gasser R.B."/>
        </authorList>
    </citation>
    <scope>NUCLEOTIDE SEQUENCE [LARGE SCALE GENOMIC DNA]</scope>
    <source>
        <strain evidence="4 5">LS</strain>
        <tissue evidence="4">Full body</tissue>
    </source>
</reference>
<gene>
    <name evidence="4" type="ORF">FF38_10858</name>
</gene>
<dbReference type="OrthoDB" id="6766775at2759"/>
<dbReference type="Proteomes" id="UP000037069">
    <property type="component" value="Unassembled WGS sequence"/>
</dbReference>
<protein>
    <recommendedName>
        <fullName evidence="3">ODAD1 central coiled coil region domain-containing protein</fullName>
    </recommendedName>
</protein>
<keyword evidence="1 2" id="KW-0175">Coiled coil</keyword>
<evidence type="ECO:0000259" key="3">
    <source>
        <dbReference type="Pfam" id="PF21773"/>
    </source>
</evidence>
<evidence type="ECO:0000256" key="2">
    <source>
        <dbReference type="SAM" id="Coils"/>
    </source>
</evidence>
<dbReference type="PANTHER" id="PTHR21694">
    <property type="entry name" value="COILED-COIL DOMAIN-CONTAINING PROTEIN 63"/>
    <property type="match status" value="1"/>
</dbReference>
<accession>A0A0L0C3Y3</accession>
<dbReference type="EMBL" id="JRES01000945">
    <property type="protein sequence ID" value="KNC26941.1"/>
    <property type="molecule type" value="Genomic_DNA"/>
</dbReference>
<organism evidence="4 5">
    <name type="scientific">Lucilia cuprina</name>
    <name type="common">Green bottle fly</name>
    <name type="synonym">Australian sheep blowfly</name>
    <dbReference type="NCBI Taxonomy" id="7375"/>
    <lineage>
        <taxon>Eukaryota</taxon>
        <taxon>Metazoa</taxon>
        <taxon>Ecdysozoa</taxon>
        <taxon>Arthropoda</taxon>
        <taxon>Hexapoda</taxon>
        <taxon>Insecta</taxon>
        <taxon>Pterygota</taxon>
        <taxon>Neoptera</taxon>
        <taxon>Endopterygota</taxon>
        <taxon>Diptera</taxon>
        <taxon>Brachycera</taxon>
        <taxon>Muscomorpha</taxon>
        <taxon>Oestroidea</taxon>
        <taxon>Calliphoridae</taxon>
        <taxon>Luciliinae</taxon>
        <taxon>Lucilia</taxon>
    </lineage>
</organism>
<name>A0A0L0C3Y3_LUCCU</name>
<proteinExistence type="predicted"/>
<feature type="coiled-coil region" evidence="2">
    <location>
        <begin position="94"/>
        <end position="121"/>
    </location>
</feature>
<dbReference type="PANTHER" id="PTHR21694:SF18">
    <property type="entry name" value="COILED-COIL DOMAIN-CONTAINING PROTEIN 63"/>
    <property type="match status" value="1"/>
</dbReference>
<dbReference type="Pfam" id="PF21773">
    <property type="entry name" value="ODAD1_CC"/>
    <property type="match status" value="1"/>
</dbReference>
<evidence type="ECO:0000256" key="1">
    <source>
        <dbReference type="ARBA" id="ARBA00023054"/>
    </source>
</evidence>
<keyword evidence="5" id="KW-1185">Reference proteome</keyword>
<dbReference type="AlphaFoldDB" id="A0A0L0C3Y3"/>
<dbReference type="STRING" id="7375.A0A0L0C3Y3"/>
<evidence type="ECO:0000313" key="4">
    <source>
        <dbReference type="EMBL" id="KNC26941.1"/>
    </source>
</evidence>
<feature type="coiled-coil region" evidence="2">
    <location>
        <begin position="1"/>
        <end position="67"/>
    </location>
</feature>
<dbReference type="InterPro" id="IPR049258">
    <property type="entry name" value="ODAD1_CC"/>
</dbReference>
<sequence>MNGQTELEESANAELQRLQRQLRTLQLELRSLLDYKTKQLKKQNHIISVLQQEHKQLTNEITTLEGGTHAKKNVSKEKKLIYLQNQEAEVQRILASERINLWELEGHIKKMEKEIDGLRKLEVPDSCYKDTICKVQKSVVKLENRLDVVNKKCSDVLTENSKLRDSINHMLQDRANFNEMWQSMVTQFNEGKKYIMDLIDQSTLAYDQREELCNKLQVLKDRNENDKIIHIQEMREMQRRLEHDAKLQKFFDIKGQKRLNPELEQRESDKKLAQKEAFERQLAEYKEIIDRMKELYQESDTQKLTVQFKRQEEENFALFSYVNELSHEVEVLNDTTQELSDEIERQKAELLEKETLQKTEALDYLNEQLEKAELQNNEAKEKLRILELRLQQMLLGISEIFKQLSCDDAPILNVLSSKTSMTSHNVKLFIGVIEKRINTIINGINIEDSSNKILAKKDRIPKFNIKESAKTKK</sequence>
<comment type="caution">
    <text evidence="4">The sequence shown here is derived from an EMBL/GenBank/DDBJ whole genome shotgun (WGS) entry which is preliminary data.</text>
</comment>